<dbReference type="PANTHER" id="PTHR34216:SF3">
    <property type="entry name" value="POLY-BETA-1,6-N-ACETYL-D-GLUCOSAMINE N-DEACETYLASE"/>
    <property type="match status" value="1"/>
</dbReference>
<dbReference type="CDD" id="cd10918">
    <property type="entry name" value="CE4_NodB_like_5s_6s"/>
    <property type="match status" value="1"/>
</dbReference>
<dbReference type="SUPFAM" id="SSF88713">
    <property type="entry name" value="Glycoside hydrolase/deacetylase"/>
    <property type="match status" value="1"/>
</dbReference>
<evidence type="ECO:0000259" key="3">
    <source>
        <dbReference type="PROSITE" id="PS51677"/>
    </source>
</evidence>
<reference evidence="4 5" key="1">
    <citation type="journal article" date="2016" name="Nat. Commun.">
        <title>Thousands of microbial genomes shed light on interconnected biogeochemical processes in an aquifer system.</title>
        <authorList>
            <person name="Anantharaman K."/>
            <person name="Brown C.T."/>
            <person name="Hug L.A."/>
            <person name="Sharon I."/>
            <person name="Castelle C.J."/>
            <person name="Probst A.J."/>
            <person name="Thomas B.C."/>
            <person name="Singh A."/>
            <person name="Wilkins M.J."/>
            <person name="Karaoz U."/>
            <person name="Brodie E.L."/>
            <person name="Williams K.H."/>
            <person name="Hubbard S.S."/>
            <person name="Banfield J.F."/>
        </authorList>
    </citation>
    <scope>NUCLEOTIDE SEQUENCE [LARGE SCALE GENOMIC DNA]</scope>
</reference>
<evidence type="ECO:0000256" key="2">
    <source>
        <dbReference type="ARBA" id="ARBA00022729"/>
    </source>
</evidence>
<dbReference type="EMBL" id="MGGI01000018">
    <property type="protein sequence ID" value="OGM25941.1"/>
    <property type="molecule type" value="Genomic_DNA"/>
</dbReference>
<dbReference type="Gene3D" id="3.20.20.370">
    <property type="entry name" value="Glycoside hydrolase/deacetylase"/>
    <property type="match status" value="1"/>
</dbReference>
<sequence length="263" mass="30010">MGLFYVPIRRLVYLTAGALDRLVPLKTNIFILCYHSIDNAGWDFSVRPEEFKKQINYLADSYKFISLADLSAYLENKKATDEPSVAITFDDGYKDILCIKSFLQSKNIKPTVFVFSDKKNVSRKELDTDKEFLAVDEIRELISAGWEVGCHTATHSDMRTLNSDQINDEVVKSKQNLEKELGIPVKYIAYPKGRYNSKVLDAVKKAGYKLGLTMDDMRINRETDPLKVPRIGVDGTHSFNEFKVIMLPLVSGVRKLMKSFIFN</sequence>
<evidence type="ECO:0000256" key="1">
    <source>
        <dbReference type="ARBA" id="ARBA00004613"/>
    </source>
</evidence>
<comment type="subcellular location">
    <subcellularLocation>
        <location evidence="1">Secreted</location>
    </subcellularLocation>
</comment>
<dbReference type="GO" id="GO:0005975">
    <property type="term" value="P:carbohydrate metabolic process"/>
    <property type="evidence" value="ECO:0007669"/>
    <property type="project" value="InterPro"/>
</dbReference>
<dbReference type="Proteomes" id="UP000178851">
    <property type="component" value="Unassembled WGS sequence"/>
</dbReference>
<evidence type="ECO:0000313" key="5">
    <source>
        <dbReference type="Proteomes" id="UP000178851"/>
    </source>
</evidence>
<name>A0A1F7YF39_9BACT</name>
<keyword evidence="2" id="KW-0732">Signal</keyword>
<dbReference type="InterPro" id="IPR011330">
    <property type="entry name" value="Glyco_hydro/deAcase_b/a-brl"/>
</dbReference>
<dbReference type="PROSITE" id="PS51677">
    <property type="entry name" value="NODB"/>
    <property type="match status" value="1"/>
</dbReference>
<dbReference type="GO" id="GO:0016810">
    <property type="term" value="F:hydrolase activity, acting on carbon-nitrogen (but not peptide) bonds"/>
    <property type="evidence" value="ECO:0007669"/>
    <property type="project" value="InterPro"/>
</dbReference>
<dbReference type="InterPro" id="IPR051398">
    <property type="entry name" value="Polysacch_Deacetylase"/>
</dbReference>
<protein>
    <recommendedName>
        <fullName evidence="3">NodB homology domain-containing protein</fullName>
    </recommendedName>
</protein>
<dbReference type="AlphaFoldDB" id="A0A1F7YF39"/>
<feature type="domain" description="NodB homology" evidence="3">
    <location>
        <begin position="83"/>
        <end position="263"/>
    </location>
</feature>
<comment type="caution">
    <text evidence="4">The sequence shown here is derived from an EMBL/GenBank/DDBJ whole genome shotgun (WGS) entry which is preliminary data.</text>
</comment>
<organism evidence="4 5">
    <name type="scientific">Candidatus Woesebacteria bacterium RIFCSPHIGHO2_01_FULL_39_28</name>
    <dbReference type="NCBI Taxonomy" id="1802496"/>
    <lineage>
        <taxon>Bacteria</taxon>
        <taxon>Candidatus Woeseibacteriota</taxon>
    </lineage>
</organism>
<dbReference type="PANTHER" id="PTHR34216">
    <property type="match status" value="1"/>
</dbReference>
<gene>
    <name evidence="4" type="ORF">A2627_02335</name>
</gene>
<dbReference type="InterPro" id="IPR002509">
    <property type="entry name" value="NODB_dom"/>
</dbReference>
<evidence type="ECO:0000313" key="4">
    <source>
        <dbReference type="EMBL" id="OGM25941.1"/>
    </source>
</evidence>
<accession>A0A1F7YF39</accession>
<dbReference type="GO" id="GO:0005576">
    <property type="term" value="C:extracellular region"/>
    <property type="evidence" value="ECO:0007669"/>
    <property type="project" value="UniProtKB-SubCell"/>
</dbReference>
<proteinExistence type="predicted"/>
<dbReference type="Pfam" id="PF01522">
    <property type="entry name" value="Polysacc_deac_1"/>
    <property type="match status" value="1"/>
</dbReference>